<evidence type="ECO:0000313" key="2">
    <source>
        <dbReference type="EMBL" id="NMH86909.1"/>
    </source>
</evidence>
<evidence type="ECO:0000313" key="3">
    <source>
        <dbReference type="Proteomes" id="UP000746690"/>
    </source>
</evidence>
<evidence type="ECO:0000256" key="1">
    <source>
        <dbReference type="SAM" id="SignalP"/>
    </source>
</evidence>
<dbReference type="Proteomes" id="UP000746690">
    <property type="component" value="Unassembled WGS sequence"/>
</dbReference>
<dbReference type="Pfam" id="PF13715">
    <property type="entry name" value="CarbopepD_reg_2"/>
    <property type="match status" value="1"/>
</dbReference>
<feature type="chain" id="PRO_5047465516" evidence="1">
    <location>
        <begin position="20"/>
        <end position="275"/>
    </location>
</feature>
<comment type="caution">
    <text evidence="2">The sequence shown here is derived from an EMBL/GenBank/DDBJ whole genome shotgun (WGS) entry which is preliminary data.</text>
</comment>
<dbReference type="SUPFAM" id="SSF49464">
    <property type="entry name" value="Carboxypeptidase regulatory domain-like"/>
    <property type="match status" value="1"/>
</dbReference>
<organism evidence="2 3">
    <name type="scientific">Flavivirga algicola</name>
    <dbReference type="NCBI Taxonomy" id="2729136"/>
    <lineage>
        <taxon>Bacteria</taxon>
        <taxon>Pseudomonadati</taxon>
        <taxon>Bacteroidota</taxon>
        <taxon>Flavobacteriia</taxon>
        <taxon>Flavobacteriales</taxon>
        <taxon>Flavobacteriaceae</taxon>
        <taxon>Flavivirga</taxon>
    </lineage>
</organism>
<dbReference type="Gene3D" id="2.60.40.1120">
    <property type="entry name" value="Carboxypeptidase-like, regulatory domain"/>
    <property type="match status" value="1"/>
</dbReference>
<keyword evidence="1" id="KW-0732">Signal</keyword>
<reference evidence="2 3" key="1">
    <citation type="submission" date="2020-04" db="EMBL/GenBank/DDBJ databases">
        <title>A Flavivirga sp. nov.</title>
        <authorList>
            <person name="Sun X."/>
        </authorList>
    </citation>
    <scope>NUCLEOTIDE SEQUENCE [LARGE SCALE GENOMIC DNA]</scope>
    <source>
        <strain evidence="2 3">Y03</strain>
    </source>
</reference>
<dbReference type="RefSeq" id="WP_169670891.1">
    <property type="nucleotide sequence ID" value="NZ_JABBHF010000002.1"/>
</dbReference>
<feature type="signal peptide" evidence="1">
    <location>
        <begin position="1"/>
        <end position="19"/>
    </location>
</feature>
<keyword evidence="3" id="KW-1185">Reference proteome</keyword>
<sequence length="275" mass="30732">MKKVLLVALFLFTTLVTFGQNTADGVVKNAQTNEPIPYINIGILNRDKGTVSNENGEFTLKIPNEFINDTIKISSIGYESRIFIANEFIKTLKENKNISLLEKVIELNEVVVSNKKLKEKVIGNKTKSKMMRGGFRNAELGNELGIKIKVKKSPIHLTKFHANVTSNTGEKMKFRLNLYDIEKGLPNNKLTNQNIIFSVDAKEGGFTLNLSEYNIIVEDDFFLTIELVENKGNKENEVFFSAGLLGNATVTRLTSQAEWKKLGSVGIGFSVTAEY</sequence>
<dbReference type="EMBL" id="JABBHF010000002">
    <property type="protein sequence ID" value="NMH86909.1"/>
    <property type="molecule type" value="Genomic_DNA"/>
</dbReference>
<protein>
    <submittedName>
        <fullName evidence="2">Carboxypeptidase-like regulatory domain-containing protein</fullName>
    </submittedName>
</protein>
<dbReference type="InterPro" id="IPR008969">
    <property type="entry name" value="CarboxyPept-like_regulatory"/>
</dbReference>
<accession>A0ABX1RTM5</accession>
<gene>
    <name evidence="2" type="ORF">HHX25_05290</name>
</gene>
<name>A0ABX1RTM5_9FLAO</name>
<proteinExistence type="predicted"/>